<feature type="region of interest" description="Disordered" evidence="1">
    <location>
        <begin position="76"/>
        <end position="109"/>
    </location>
</feature>
<keyword evidence="3" id="KW-1185">Reference proteome</keyword>
<feature type="region of interest" description="Disordered" evidence="1">
    <location>
        <begin position="1"/>
        <end position="58"/>
    </location>
</feature>
<dbReference type="EMBL" id="JAIVGD010000023">
    <property type="protein sequence ID" value="KAH0743501.1"/>
    <property type="molecule type" value="Genomic_DNA"/>
</dbReference>
<feature type="compositionally biased region" description="Basic and acidic residues" evidence="1">
    <location>
        <begin position="1"/>
        <end position="10"/>
    </location>
</feature>
<organism evidence="2 3">
    <name type="scientific">Solanum tuberosum</name>
    <name type="common">Potato</name>
    <dbReference type="NCBI Taxonomy" id="4113"/>
    <lineage>
        <taxon>Eukaryota</taxon>
        <taxon>Viridiplantae</taxon>
        <taxon>Streptophyta</taxon>
        <taxon>Embryophyta</taxon>
        <taxon>Tracheophyta</taxon>
        <taxon>Spermatophyta</taxon>
        <taxon>Magnoliopsida</taxon>
        <taxon>eudicotyledons</taxon>
        <taxon>Gunneridae</taxon>
        <taxon>Pentapetalae</taxon>
        <taxon>asterids</taxon>
        <taxon>lamiids</taxon>
        <taxon>Solanales</taxon>
        <taxon>Solanaceae</taxon>
        <taxon>Solanoideae</taxon>
        <taxon>Solaneae</taxon>
        <taxon>Solanum</taxon>
    </lineage>
</organism>
<feature type="region of interest" description="Disordered" evidence="1">
    <location>
        <begin position="132"/>
        <end position="151"/>
    </location>
</feature>
<sequence length="151" mass="16694">MKQEKEKAKGAEQISKKGKGKEKIGETSTGTQQSGHASRSNNYEPEFAYGPDIGDDEDPILRQKTISEADTLLAMRKSRMTPSTGSRRIQFTGDATEVSTPTNLPYSPTKITWRGKEAVTCNQLLNDARKKRMKMMARKGQGELAPNSSEI</sequence>
<evidence type="ECO:0000256" key="1">
    <source>
        <dbReference type="SAM" id="MobiDB-lite"/>
    </source>
</evidence>
<feature type="compositionally biased region" description="Polar residues" evidence="1">
    <location>
        <begin position="97"/>
        <end position="109"/>
    </location>
</feature>
<feature type="compositionally biased region" description="Polar residues" evidence="1">
    <location>
        <begin position="31"/>
        <end position="43"/>
    </location>
</feature>
<accession>A0ABQ7U9B6</accession>
<comment type="caution">
    <text evidence="2">The sequence shown here is derived from an EMBL/GenBank/DDBJ whole genome shotgun (WGS) entry which is preliminary data.</text>
</comment>
<proteinExistence type="predicted"/>
<reference evidence="2 3" key="1">
    <citation type="journal article" date="2021" name="bioRxiv">
        <title>Chromosome-scale and haplotype-resolved genome assembly of a tetraploid potato cultivar.</title>
        <authorList>
            <person name="Sun H."/>
            <person name="Jiao W.-B."/>
            <person name="Krause K."/>
            <person name="Campoy J.A."/>
            <person name="Goel M."/>
            <person name="Folz-Donahue K."/>
            <person name="Kukat C."/>
            <person name="Huettel B."/>
            <person name="Schneeberger K."/>
        </authorList>
    </citation>
    <scope>NUCLEOTIDE SEQUENCE [LARGE SCALE GENOMIC DNA]</scope>
    <source>
        <strain evidence="2">SolTubOtavaFocal</strain>
        <tissue evidence="2">Leaves</tissue>
    </source>
</reference>
<protein>
    <submittedName>
        <fullName evidence="2">Uncharacterized protein</fullName>
    </submittedName>
</protein>
<evidence type="ECO:0000313" key="3">
    <source>
        <dbReference type="Proteomes" id="UP000826656"/>
    </source>
</evidence>
<feature type="compositionally biased region" description="Polar residues" evidence="1">
    <location>
        <begin position="80"/>
        <end position="89"/>
    </location>
</feature>
<evidence type="ECO:0000313" key="2">
    <source>
        <dbReference type="EMBL" id="KAH0743501.1"/>
    </source>
</evidence>
<gene>
    <name evidence="2" type="ORF">KY290_031494</name>
</gene>
<dbReference type="Proteomes" id="UP000826656">
    <property type="component" value="Unassembled WGS sequence"/>
</dbReference>
<name>A0ABQ7U9B6_SOLTU</name>